<dbReference type="AlphaFoldDB" id="A0A3B0WIT2"/>
<evidence type="ECO:0000313" key="1">
    <source>
        <dbReference type="EMBL" id="VAW49329.1"/>
    </source>
</evidence>
<dbReference type="EMBL" id="UOFC01000274">
    <property type="protein sequence ID" value="VAW49329.1"/>
    <property type="molecule type" value="Genomic_DNA"/>
</dbReference>
<reference evidence="1" key="1">
    <citation type="submission" date="2018-06" db="EMBL/GenBank/DDBJ databases">
        <authorList>
            <person name="Zhirakovskaya E."/>
        </authorList>
    </citation>
    <scope>NUCLEOTIDE SEQUENCE</scope>
</reference>
<organism evidence="1">
    <name type="scientific">hydrothermal vent metagenome</name>
    <dbReference type="NCBI Taxonomy" id="652676"/>
    <lineage>
        <taxon>unclassified sequences</taxon>
        <taxon>metagenomes</taxon>
        <taxon>ecological metagenomes</taxon>
    </lineage>
</organism>
<dbReference type="InterPro" id="IPR019734">
    <property type="entry name" value="TPR_rpt"/>
</dbReference>
<protein>
    <submittedName>
        <fullName evidence="1">Uncharacterized protein</fullName>
    </submittedName>
</protein>
<accession>A0A3B0WIT2</accession>
<gene>
    <name evidence="1" type="ORF">MNBD_GAMMA03-162</name>
</gene>
<proteinExistence type="predicted"/>
<name>A0A3B0WIT2_9ZZZZ</name>
<dbReference type="PROSITE" id="PS50005">
    <property type="entry name" value="TPR"/>
    <property type="match status" value="1"/>
</dbReference>
<sequence>MKTWLVFFIVFLVLVLSKSAIAKSKCSENLAKAQSEFDAGRLYDIPSLLRNCIKNGTNQDKIASYELLTITYLYIDDHNAAQESFKKLLRLDPEYRVENTEYIELVHLSKEFITRPIISWRARLGTNVTSVSSIYNNGANNSNLNSGKYAIGFGFSAIGSLDIHVSKSLTFSLEPELSSNLFKYSDTFFDLNGVQNSKDILELQENSFNAALPISIKYTHAGKLYYPYIYAGYSPNYNLSTTSDAIYVNNIGGADVTTEDKNINLNSLRQPFSQSLILGIGIMRRIKYKYVFIDVRYKLGLTNRLLRDGQDEFDSNADVNKYIQTYKMIDNDFRQNEFNITLGYVWPQYKPRKRKSVTVKSFVGGLFKKENRDE</sequence>